<evidence type="ECO:0000313" key="3">
    <source>
        <dbReference type="EMBL" id="GEA82160.1"/>
    </source>
</evidence>
<proteinExistence type="predicted"/>
<accession>A0A4Y3KGU7</accession>
<dbReference type="AlphaFoldDB" id="A0A4Y3KGU7"/>
<dbReference type="Proteomes" id="UP000315842">
    <property type="component" value="Unassembled WGS sequence"/>
</dbReference>
<evidence type="ECO:0000313" key="4">
    <source>
        <dbReference type="Proteomes" id="UP000315842"/>
    </source>
</evidence>
<evidence type="ECO:0000256" key="1">
    <source>
        <dbReference type="SAM" id="MobiDB-lite"/>
    </source>
</evidence>
<feature type="domain" description="DUF222" evidence="2">
    <location>
        <begin position="83"/>
        <end position="362"/>
    </location>
</feature>
<organism evidence="3 4">
    <name type="scientific">Cellulomonas uda</name>
    <dbReference type="NCBI Taxonomy" id="1714"/>
    <lineage>
        <taxon>Bacteria</taxon>
        <taxon>Bacillati</taxon>
        <taxon>Actinomycetota</taxon>
        <taxon>Actinomycetes</taxon>
        <taxon>Micrococcales</taxon>
        <taxon>Cellulomonadaceae</taxon>
        <taxon>Cellulomonas</taxon>
    </lineage>
</organism>
<gene>
    <name evidence="3" type="ORF">CUD01_26040</name>
</gene>
<reference evidence="3 4" key="1">
    <citation type="submission" date="2019-06" db="EMBL/GenBank/DDBJ databases">
        <title>Whole genome shotgun sequence of Cellulomonas uda NBRC 3747.</title>
        <authorList>
            <person name="Hosoyama A."/>
            <person name="Uohara A."/>
            <person name="Ohji S."/>
            <person name="Ichikawa N."/>
        </authorList>
    </citation>
    <scope>NUCLEOTIDE SEQUENCE [LARGE SCALE GENOMIC DNA]</scope>
    <source>
        <strain evidence="3 4">NBRC 3747</strain>
    </source>
</reference>
<evidence type="ECO:0000259" key="2">
    <source>
        <dbReference type="Pfam" id="PF02720"/>
    </source>
</evidence>
<dbReference type="EMBL" id="BJLP01000049">
    <property type="protein sequence ID" value="GEA82160.1"/>
    <property type="molecule type" value="Genomic_DNA"/>
</dbReference>
<dbReference type="RefSeq" id="WP_141321699.1">
    <property type="nucleotide sequence ID" value="NZ_BJLP01000049.1"/>
</dbReference>
<dbReference type="CDD" id="cd00085">
    <property type="entry name" value="HNHc"/>
    <property type="match status" value="1"/>
</dbReference>
<feature type="region of interest" description="Disordered" evidence="1">
    <location>
        <begin position="449"/>
        <end position="474"/>
    </location>
</feature>
<dbReference type="InterPro" id="IPR003870">
    <property type="entry name" value="DUF222"/>
</dbReference>
<dbReference type="Pfam" id="PF02720">
    <property type="entry name" value="DUF222"/>
    <property type="match status" value="1"/>
</dbReference>
<keyword evidence="4" id="KW-1185">Reference proteome</keyword>
<name>A0A4Y3KGU7_CELUD</name>
<protein>
    <recommendedName>
        <fullName evidence="2">DUF222 domain-containing protein</fullName>
    </recommendedName>
</protein>
<comment type="caution">
    <text evidence="3">The sequence shown here is derived from an EMBL/GenBank/DDBJ whole genome shotgun (WGS) entry which is preliminary data.</text>
</comment>
<sequence length="474" mass="50197">MRETSVPTRASMPGRTLVEWPAHPPVFPRPGATASELAALLEAMQAGDADDIALLEQVVGWQQLVGVALAAQARAVRDLVARGYDATGVLADEIASALASTRTAAQVLVSRAAGLGELPAVETALRDGAMDARKVDAVLDELAALVVGTEALPDVAAVDAAANAVAQVAAERAGDLTPTQLRRVVRREVIAVDPAAARERSRRAVEQRRVETGWAPDGMAWVSAFVPAPDAMLVKAVLDAATEPVDAHDHRTRDQRRADVLVSIFRTIADQGTLPCGTSVPGRRGARPQVQVTVAASTLLGLDENPAELAGYGPLPADVARQVAQDATWRRLLTDPLDGTLVERSTRAYRPGRVLGGHVSARDQTCTFPGCVRPAASCELDHVEPWREAPAAAAASGDPPQTRADNLQPLCKGHHDLKTKGLWKARRSVPDGGVEWTSHLGVRYLVRPQPVLSAPTSPQAVRSRVARVRDDAAP</sequence>
<dbReference type="InterPro" id="IPR003615">
    <property type="entry name" value="HNH_nuc"/>
</dbReference>